<dbReference type="Pfam" id="PF00436">
    <property type="entry name" value="SSB"/>
    <property type="match status" value="1"/>
</dbReference>
<proteinExistence type="inferred from homology"/>
<accession>A0A9X3N298</accession>
<protein>
    <recommendedName>
        <fullName evidence="2 3">Single-stranded DNA-binding protein</fullName>
        <shortName evidence="2">SSB</shortName>
    </recommendedName>
</protein>
<sequence length="147" mass="16037">MSASNINRVVLTGNLTRDPELRSLQSGTSVCSLRIASNARRKENGEWVDKPNYFSVTVWGAQGENCARFLSKGRPVCIDGRLDWREWQGQDGSKRESVEIVAESVQFLGGADASSNGNHPKSDHAGEEREEEPVAAGSGDDTDDIPF</sequence>
<dbReference type="PANTHER" id="PTHR10302">
    <property type="entry name" value="SINGLE-STRANDED DNA-BINDING PROTEIN"/>
    <property type="match status" value="1"/>
</dbReference>
<organism evidence="5 6">
    <name type="scientific">Solirubrobacter ginsenosidimutans</name>
    <dbReference type="NCBI Taxonomy" id="490573"/>
    <lineage>
        <taxon>Bacteria</taxon>
        <taxon>Bacillati</taxon>
        <taxon>Actinomycetota</taxon>
        <taxon>Thermoleophilia</taxon>
        <taxon>Solirubrobacterales</taxon>
        <taxon>Solirubrobacteraceae</taxon>
        <taxon>Solirubrobacter</taxon>
    </lineage>
</organism>
<dbReference type="Proteomes" id="UP001149140">
    <property type="component" value="Unassembled WGS sequence"/>
</dbReference>
<keyword evidence="6" id="KW-1185">Reference proteome</keyword>
<comment type="caution">
    <text evidence="2">Lacks conserved residue(s) required for the propagation of feature annotation.</text>
</comment>
<dbReference type="SUPFAM" id="SSF50249">
    <property type="entry name" value="Nucleic acid-binding proteins"/>
    <property type="match status" value="1"/>
</dbReference>
<dbReference type="PIRSF" id="PIRSF002070">
    <property type="entry name" value="SSB"/>
    <property type="match status" value="1"/>
</dbReference>
<dbReference type="HAMAP" id="MF_00984">
    <property type="entry name" value="SSB"/>
    <property type="match status" value="1"/>
</dbReference>
<dbReference type="AlphaFoldDB" id="A0A9X3N298"/>
<name>A0A9X3N298_9ACTN</name>
<keyword evidence="1 2" id="KW-0238">DNA-binding</keyword>
<comment type="caution">
    <text evidence="5">The sequence shown here is derived from an EMBL/GenBank/DDBJ whole genome shotgun (WGS) entry which is preliminary data.</text>
</comment>
<dbReference type="InterPro" id="IPR000424">
    <property type="entry name" value="Primosome_PriB/ssb"/>
</dbReference>
<gene>
    <name evidence="5" type="ORF">OM076_43315</name>
</gene>
<reference evidence="5" key="1">
    <citation type="submission" date="2022-10" db="EMBL/GenBank/DDBJ databases">
        <title>The WGS of Solirubrobacter ginsenosidimutans DSM 21036.</title>
        <authorList>
            <person name="Jiang Z."/>
        </authorList>
    </citation>
    <scope>NUCLEOTIDE SEQUENCE</scope>
    <source>
        <strain evidence="5">DSM 21036</strain>
    </source>
</reference>
<dbReference type="Gene3D" id="2.40.50.140">
    <property type="entry name" value="Nucleic acid-binding proteins"/>
    <property type="match status" value="1"/>
</dbReference>
<dbReference type="GO" id="GO:0003697">
    <property type="term" value="F:single-stranded DNA binding"/>
    <property type="evidence" value="ECO:0007669"/>
    <property type="project" value="UniProtKB-UniRule"/>
</dbReference>
<dbReference type="GO" id="GO:0006260">
    <property type="term" value="P:DNA replication"/>
    <property type="evidence" value="ECO:0007669"/>
    <property type="project" value="InterPro"/>
</dbReference>
<dbReference type="RefSeq" id="WP_270046419.1">
    <property type="nucleotide sequence ID" value="NZ_JAPDOD010000090.1"/>
</dbReference>
<dbReference type="PROSITE" id="PS50935">
    <property type="entry name" value="SSB"/>
    <property type="match status" value="1"/>
</dbReference>
<dbReference type="NCBIfam" id="TIGR00621">
    <property type="entry name" value="ssb"/>
    <property type="match status" value="1"/>
</dbReference>
<comment type="subunit">
    <text evidence="2">Homotetramer.</text>
</comment>
<evidence type="ECO:0000256" key="3">
    <source>
        <dbReference type="PIRNR" id="PIRNR002070"/>
    </source>
</evidence>
<dbReference type="GO" id="GO:0009295">
    <property type="term" value="C:nucleoid"/>
    <property type="evidence" value="ECO:0007669"/>
    <property type="project" value="TreeGrafter"/>
</dbReference>
<dbReference type="InterPro" id="IPR011344">
    <property type="entry name" value="ssDNA-bd"/>
</dbReference>
<feature type="region of interest" description="Disordered" evidence="4">
    <location>
        <begin position="108"/>
        <end position="147"/>
    </location>
</feature>
<dbReference type="InterPro" id="IPR012340">
    <property type="entry name" value="NA-bd_OB-fold"/>
</dbReference>
<evidence type="ECO:0000313" key="5">
    <source>
        <dbReference type="EMBL" id="MDA0167169.1"/>
    </source>
</evidence>
<dbReference type="EMBL" id="JAPDOD010000090">
    <property type="protein sequence ID" value="MDA0167169.1"/>
    <property type="molecule type" value="Genomic_DNA"/>
</dbReference>
<dbReference type="PANTHER" id="PTHR10302:SF27">
    <property type="entry name" value="SINGLE-STRANDED DNA-BINDING PROTEIN"/>
    <property type="match status" value="1"/>
</dbReference>
<evidence type="ECO:0000256" key="2">
    <source>
        <dbReference type="HAMAP-Rule" id="MF_00984"/>
    </source>
</evidence>
<dbReference type="CDD" id="cd04496">
    <property type="entry name" value="SSB_OBF"/>
    <property type="match status" value="1"/>
</dbReference>
<evidence type="ECO:0000313" key="6">
    <source>
        <dbReference type="Proteomes" id="UP001149140"/>
    </source>
</evidence>
<evidence type="ECO:0000256" key="4">
    <source>
        <dbReference type="SAM" id="MobiDB-lite"/>
    </source>
</evidence>
<evidence type="ECO:0000256" key="1">
    <source>
        <dbReference type="ARBA" id="ARBA00023125"/>
    </source>
</evidence>